<reference evidence="1" key="1">
    <citation type="submission" date="2018-05" db="EMBL/GenBank/DDBJ databases">
        <authorList>
            <person name="Lanie J.A."/>
            <person name="Ng W.-L."/>
            <person name="Kazmierczak K.M."/>
            <person name="Andrzejewski T.M."/>
            <person name="Davidsen T.M."/>
            <person name="Wayne K.J."/>
            <person name="Tettelin H."/>
            <person name="Glass J.I."/>
            <person name="Rusch D."/>
            <person name="Podicherti R."/>
            <person name="Tsui H.-C.T."/>
            <person name="Winkler M.E."/>
        </authorList>
    </citation>
    <scope>NUCLEOTIDE SEQUENCE</scope>
</reference>
<accession>A0A381R9W5</accession>
<sequence>MCFFISYISVNGTNAIAQRNSVGNISYKLPDTWNAVESEKQFRLLEITLNTNEDFSLVLFSNIQGTADQNIERWINQFKKDDFFNQENIIVTRDSLDNKYITLLEMYGTYEISNMGNLSQEKTLKSNYGLLGGVIEFPNSLYFVKAVGLNSAISSNKDNFERFVYSIRLN</sequence>
<gene>
    <name evidence="1" type="ORF">METZ01_LOCUS41274</name>
</gene>
<organism evidence="1">
    <name type="scientific">marine metagenome</name>
    <dbReference type="NCBI Taxonomy" id="408172"/>
    <lineage>
        <taxon>unclassified sequences</taxon>
        <taxon>metagenomes</taxon>
        <taxon>ecological metagenomes</taxon>
    </lineage>
</organism>
<dbReference type="AlphaFoldDB" id="A0A381R9W5"/>
<protein>
    <recommendedName>
        <fullName evidence="2">PsbP C-terminal domain-containing protein</fullName>
    </recommendedName>
</protein>
<dbReference type="EMBL" id="UINC01001769">
    <property type="protein sequence ID" value="SUZ88420.1"/>
    <property type="molecule type" value="Genomic_DNA"/>
</dbReference>
<proteinExistence type="predicted"/>
<evidence type="ECO:0000313" key="1">
    <source>
        <dbReference type="EMBL" id="SUZ88420.1"/>
    </source>
</evidence>
<name>A0A381R9W5_9ZZZZ</name>
<evidence type="ECO:0008006" key="2">
    <source>
        <dbReference type="Google" id="ProtNLM"/>
    </source>
</evidence>